<comment type="caution">
    <text evidence="7">The sequence shown here is derived from an EMBL/GenBank/DDBJ whole genome shotgun (WGS) entry which is preliminary data.</text>
</comment>
<dbReference type="EMBL" id="JAEACU010000009">
    <property type="protein sequence ID" value="KAH7518944.1"/>
    <property type="molecule type" value="Genomic_DNA"/>
</dbReference>
<feature type="domain" description="TCP" evidence="6">
    <location>
        <begin position="65"/>
        <end position="123"/>
    </location>
</feature>
<dbReference type="Proteomes" id="UP000813462">
    <property type="component" value="Unassembled WGS sequence"/>
</dbReference>
<dbReference type="GO" id="GO:0003700">
    <property type="term" value="F:DNA-binding transcription factor activity"/>
    <property type="evidence" value="ECO:0007669"/>
    <property type="project" value="InterPro"/>
</dbReference>
<accession>A0A978UVP4</accession>
<evidence type="ECO:0000256" key="2">
    <source>
        <dbReference type="ARBA" id="ARBA00023015"/>
    </source>
</evidence>
<evidence type="ECO:0000256" key="4">
    <source>
        <dbReference type="ARBA" id="ARBA00023163"/>
    </source>
</evidence>
<dbReference type="AlphaFoldDB" id="A0A978UVP4"/>
<keyword evidence="4" id="KW-0804">Transcription</keyword>
<dbReference type="GO" id="GO:2000032">
    <property type="term" value="P:regulation of secondary shoot formation"/>
    <property type="evidence" value="ECO:0007669"/>
    <property type="project" value="TreeGrafter"/>
</dbReference>
<comment type="subcellular location">
    <subcellularLocation>
        <location evidence="1">Nucleus</location>
    </subcellularLocation>
</comment>
<organism evidence="7 8">
    <name type="scientific">Ziziphus jujuba var. spinosa</name>
    <dbReference type="NCBI Taxonomy" id="714518"/>
    <lineage>
        <taxon>Eukaryota</taxon>
        <taxon>Viridiplantae</taxon>
        <taxon>Streptophyta</taxon>
        <taxon>Embryophyta</taxon>
        <taxon>Tracheophyta</taxon>
        <taxon>Spermatophyta</taxon>
        <taxon>Magnoliopsida</taxon>
        <taxon>eudicotyledons</taxon>
        <taxon>Gunneridae</taxon>
        <taxon>Pentapetalae</taxon>
        <taxon>rosids</taxon>
        <taxon>fabids</taxon>
        <taxon>Rosales</taxon>
        <taxon>Rhamnaceae</taxon>
        <taxon>Paliureae</taxon>
        <taxon>Ziziphus</taxon>
    </lineage>
</organism>
<evidence type="ECO:0000313" key="8">
    <source>
        <dbReference type="Proteomes" id="UP000813462"/>
    </source>
</evidence>
<dbReference type="PANTHER" id="PTHR31072:SF93">
    <property type="entry name" value="TRANSCRIPTION FACTOR TCP24"/>
    <property type="match status" value="1"/>
</dbReference>
<dbReference type="InterPro" id="IPR017887">
    <property type="entry name" value="TF_TCP_subgr"/>
</dbReference>
<dbReference type="Pfam" id="PF03634">
    <property type="entry name" value="TCP"/>
    <property type="match status" value="1"/>
</dbReference>
<evidence type="ECO:0000259" key="6">
    <source>
        <dbReference type="PROSITE" id="PS51369"/>
    </source>
</evidence>
<dbReference type="PROSITE" id="PS51369">
    <property type="entry name" value="TCP"/>
    <property type="match status" value="1"/>
</dbReference>
<gene>
    <name evidence="7" type="ORF">FEM48_Zijuj09G0225000</name>
</gene>
<keyword evidence="3" id="KW-0238">DNA-binding</keyword>
<protein>
    <recommendedName>
        <fullName evidence="6">TCP domain-containing protein</fullName>
    </recommendedName>
</protein>
<evidence type="ECO:0000256" key="3">
    <source>
        <dbReference type="ARBA" id="ARBA00023125"/>
    </source>
</evidence>
<evidence type="ECO:0000313" key="7">
    <source>
        <dbReference type="EMBL" id="KAH7518944.1"/>
    </source>
</evidence>
<reference evidence="7" key="1">
    <citation type="journal article" date="2021" name="Front. Plant Sci.">
        <title>Chromosome-Scale Genome Assembly for Chinese Sour Jujube and Insights Into Its Genome Evolution and Domestication Signature.</title>
        <authorList>
            <person name="Shen L.-Y."/>
            <person name="Luo H."/>
            <person name="Wang X.-L."/>
            <person name="Wang X.-M."/>
            <person name="Qiu X.-J."/>
            <person name="Liu H."/>
            <person name="Zhou S.-S."/>
            <person name="Jia K.-H."/>
            <person name="Nie S."/>
            <person name="Bao Y.-T."/>
            <person name="Zhang R.-G."/>
            <person name="Yun Q.-Z."/>
            <person name="Chai Y.-H."/>
            <person name="Lu J.-Y."/>
            <person name="Li Y."/>
            <person name="Zhao S.-W."/>
            <person name="Mao J.-F."/>
            <person name="Jia S.-G."/>
            <person name="Mao Y.-M."/>
        </authorList>
    </citation>
    <scope>NUCLEOTIDE SEQUENCE</scope>
    <source>
        <strain evidence="7">AT0</strain>
        <tissue evidence="7">Leaf</tissue>
    </source>
</reference>
<proteinExistence type="predicted"/>
<sequence>MTNKSKLSFQLHKFEGKTKEKREAAWHSEYIMEGNVHRPKSGANQLLHGLNQSSRIIKASRSSSGKDRCGKILIGKGLKDRKVKLSVAIASRFYDILDRLDYNHPEKDVKWLIRVASDAIYKLPSLPTYSFPDATEQLNLFLCEYEIVRDLLFKDRE</sequence>
<evidence type="ECO:0000256" key="1">
    <source>
        <dbReference type="ARBA" id="ARBA00004123"/>
    </source>
</evidence>
<dbReference type="PANTHER" id="PTHR31072">
    <property type="entry name" value="TRANSCRIPTION FACTOR TCP4-RELATED"/>
    <property type="match status" value="1"/>
</dbReference>
<keyword evidence="5" id="KW-0539">Nucleus</keyword>
<dbReference type="GO" id="GO:0043565">
    <property type="term" value="F:sequence-specific DNA binding"/>
    <property type="evidence" value="ECO:0007669"/>
    <property type="project" value="TreeGrafter"/>
</dbReference>
<keyword evidence="2" id="KW-0805">Transcription regulation</keyword>
<dbReference type="GO" id="GO:0005634">
    <property type="term" value="C:nucleus"/>
    <property type="evidence" value="ECO:0007669"/>
    <property type="project" value="UniProtKB-SubCell"/>
</dbReference>
<evidence type="ECO:0000256" key="5">
    <source>
        <dbReference type="ARBA" id="ARBA00023242"/>
    </source>
</evidence>
<name>A0A978UVP4_ZIZJJ</name>
<dbReference type="InterPro" id="IPR005333">
    <property type="entry name" value="Transcription_factor_TCP"/>
</dbReference>